<dbReference type="EMBL" id="KV878589">
    <property type="protein sequence ID" value="OJJ56952.1"/>
    <property type="molecule type" value="Genomic_DNA"/>
</dbReference>
<keyword evidence="4" id="KW-0539">Nucleus</keyword>
<dbReference type="GO" id="GO:0000981">
    <property type="term" value="F:DNA-binding transcription factor activity, RNA polymerase II-specific"/>
    <property type="evidence" value="ECO:0007669"/>
    <property type="project" value="InterPro"/>
</dbReference>
<dbReference type="PROSITE" id="PS50048">
    <property type="entry name" value="ZN2_CY6_FUNGAL_2"/>
    <property type="match status" value="1"/>
</dbReference>
<accession>A0A1L9TBZ9</accession>
<dbReference type="InterPro" id="IPR001138">
    <property type="entry name" value="Zn2Cys6_DnaBD"/>
</dbReference>
<dbReference type="SMART" id="SM00066">
    <property type="entry name" value="GAL4"/>
    <property type="match status" value="1"/>
</dbReference>
<dbReference type="VEuPathDB" id="FungiDB:ASPSYDRAFT_1105990"/>
<reference evidence="8" key="1">
    <citation type="journal article" date="2017" name="Genome Biol.">
        <title>Comparative genomics reveals high biological diversity and specific adaptations in the industrially and medically important fungal genus Aspergillus.</title>
        <authorList>
            <person name="de Vries R.P."/>
            <person name="Riley R."/>
            <person name="Wiebenga A."/>
            <person name="Aguilar-Osorio G."/>
            <person name="Amillis S."/>
            <person name="Uchima C.A."/>
            <person name="Anderluh G."/>
            <person name="Asadollahi M."/>
            <person name="Askin M."/>
            <person name="Barry K."/>
            <person name="Battaglia E."/>
            <person name="Bayram O."/>
            <person name="Benocci T."/>
            <person name="Braus-Stromeyer S.A."/>
            <person name="Caldana C."/>
            <person name="Canovas D."/>
            <person name="Cerqueira G.C."/>
            <person name="Chen F."/>
            <person name="Chen W."/>
            <person name="Choi C."/>
            <person name="Clum A."/>
            <person name="Dos Santos R.A."/>
            <person name="Damasio A.R."/>
            <person name="Diallinas G."/>
            <person name="Emri T."/>
            <person name="Fekete E."/>
            <person name="Flipphi M."/>
            <person name="Freyberg S."/>
            <person name="Gallo A."/>
            <person name="Gournas C."/>
            <person name="Habgood R."/>
            <person name="Hainaut M."/>
            <person name="Harispe M.L."/>
            <person name="Henrissat B."/>
            <person name="Hilden K.S."/>
            <person name="Hope R."/>
            <person name="Hossain A."/>
            <person name="Karabika E."/>
            <person name="Karaffa L."/>
            <person name="Karanyi Z."/>
            <person name="Krasevec N."/>
            <person name="Kuo A."/>
            <person name="Kusch H."/>
            <person name="LaButti K."/>
            <person name="Lagendijk E.L."/>
            <person name="Lapidus A."/>
            <person name="Levasseur A."/>
            <person name="Lindquist E."/>
            <person name="Lipzen A."/>
            <person name="Logrieco A.F."/>
            <person name="MacCabe A."/>
            <person name="Maekelae M.R."/>
            <person name="Malavazi I."/>
            <person name="Melin P."/>
            <person name="Meyer V."/>
            <person name="Mielnichuk N."/>
            <person name="Miskei M."/>
            <person name="Molnar A.P."/>
            <person name="Mule G."/>
            <person name="Ngan C.Y."/>
            <person name="Orejas M."/>
            <person name="Orosz E."/>
            <person name="Ouedraogo J.P."/>
            <person name="Overkamp K.M."/>
            <person name="Park H.-S."/>
            <person name="Perrone G."/>
            <person name="Piumi F."/>
            <person name="Punt P.J."/>
            <person name="Ram A.F."/>
            <person name="Ramon A."/>
            <person name="Rauscher S."/>
            <person name="Record E."/>
            <person name="Riano-Pachon D.M."/>
            <person name="Robert V."/>
            <person name="Roehrig J."/>
            <person name="Ruller R."/>
            <person name="Salamov A."/>
            <person name="Salih N.S."/>
            <person name="Samson R.A."/>
            <person name="Sandor E."/>
            <person name="Sanguinetti M."/>
            <person name="Schuetze T."/>
            <person name="Sepcic K."/>
            <person name="Shelest E."/>
            <person name="Sherlock G."/>
            <person name="Sophianopoulou V."/>
            <person name="Squina F.M."/>
            <person name="Sun H."/>
            <person name="Susca A."/>
            <person name="Todd R.B."/>
            <person name="Tsang A."/>
            <person name="Unkles S.E."/>
            <person name="van de Wiele N."/>
            <person name="van Rossen-Uffink D."/>
            <person name="Oliveira J.V."/>
            <person name="Vesth T.C."/>
            <person name="Visser J."/>
            <person name="Yu J.-H."/>
            <person name="Zhou M."/>
            <person name="Andersen M.R."/>
            <person name="Archer D.B."/>
            <person name="Baker S.E."/>
            <person name="Benoit I."/>
            <person name="Brakhage A.A."/>
            <person name="Braus G.H."/>
            <person name="Fischer R."/>
            <person name="Frisvad J.C."/>
            <person name="Goldman G.H."/>
            <person name="Houbraken J."/>
            <person name="Oakley B."/>
            <person name="Pocsi I."/>
            <person name="Scazzocchio C."/>
            <person name="Seiboth B."/>
            <person name="vanKuyk P.A."/>
            <person name="Wortman J."/>
            <person name="Dyer P.S."/>
            <person name="Grigoriev I.V."/>
        </authorList>
    </citation>
    <scope>NUCLEOTIDE SEQUENCE [LARGE SCALE GENOMIC DNA]</scope>
    <source>
        <strain evidence="8">CBS 593.65</strain>
    </source>
</reference>
<name>A0A1L9TBZ9_9EURO</name>
<protein>
    <recommendedName>
        <fullName evidence="6">Zn(2)-C6 fungal-type domain-containing protein</fullName>
    </recommendedName>
</protein>
<evidence type="ECO:0000256" key="5">
    <source>
        <dbReference type="SAM" id="MobiDB-lite"/>
    </source>
</evidence>
<dbReference type="InterPro" id="IPR036864">
    <property type="entry name" value="Zn2-C6_fun-type_DNA-bd_sf"/>
</dbReference>
<dbReference type="Pfam" id="PF00172">
    <property type="entry name" value="Zn_clus"/>
    <property type="match status" value="1"/>
</dbReference>
<evidence type="ECO:0000313" key="8">
    <source>
        <dbReference type="Proteomes" id="UP000184356"/>
    </source>
</evidence>
<dbReference type="Gene3D" id="4.10.240.10">
    <property type="entry name" value="Zn(2)-C6 fungal-type DNA-binding domain"/>
    <property type="match status" value="1"/>
</dbReference>
<dbReference type="OrthoDB" id="5280547at2759"/>
<feature type="domain" description="Zn(2)-C6 fungal-type" evidence="6">
    <location>
        <begin position="10"/>
        <end position="38"/>
    </location>
</feature>
<gene>
    <name evidence="7" type="ORF">ASPSYDRAFT_1105990</name>
</gene>
<evidence type="ECO:0000256" key="4">
    <source>
        <dbReference type="ARBA" id="ARBA00023242"/>
    </source>
</evidence>
<evidence type="ECO:0000256" key="1">
    <source>
        <dbReference type="ARBA" id="ARBA00023015"/>
    </source>
</evidence>
<dbReference type="GeneID" id="63755984"/>
<keyword evidence="3" id="KW-0804">Transcription</keyword>
<dbReference type="STRING" id="1036612.A0A1L9TBZ9"/>
<dbReference type="Proteomes" id="UP000184356">
    <property type="component" value="Unassembled WGS sequence"/>
</dbReference>
<keyword evidence="8" id="KW-1185">Reference proteome</keyword>
<sequence length="521" mass="58396">MTFCGRPSQNCQRCRQRRLRCDRARPACSPCKRAKEECAGYREETSLLFRNENERIIRLSKAAHARSAAKSQTAVRRPQVPNAPTRDNTIPGFGNEVVLGRSMPLTPLDMEIPGLQFFVHHFSSRSWADEDFSPGQQYDVFRDLDKESPFRNAVVSVGLAALSNVNRDCALLNVARQRYGVALRVVRNSIEARRYENVAVLLKMIVMLAIFEMVDSKPGTFNSWTTHLTGIAALVNQSPHIPAQQFDTHAEIWFYLSAIANYFQSGGPFPVELESWATQRTALLTGATQSVFELVDILIRFVGLCANLQRHEETTAEEVIREAVGLDIELEAWVGRLPSEWTFTTMQSADITGTFYGRYHVYQSAWSPRVWNHYQLGRLLVNEVIAFYISQLREPAVDWIVQKELSLAVINQTAADICAGIATQGLFSNHDTLPSDCSPRPLLKGIFMTIYPLTAAGSATGVSDQLRNWVNQTLQMLADRTGIRQALEAIRRIQDAAANNNQEQLPAALRAMLCSTPSWSG</sequence>
<evidence type="ECO:0000259" key="6">
    <source>
        <dbReference type="PROSITE" id="PS50048"/>
    </source>
</evidence>
<proteinExistence type="predicted"/>
<dbReference type="AlphaFoldDB" id="A0A1L9TBZ9"/>
<dbReference type="PANTHER" id="PTHR38791:SF5">
    <property type="entry name" value="TRANSCRIPTION FACTOR DBAG-RELATED"/>
    <property type="match status" value="1"/>
</dbReference>
<dbReference type="PANTHER" id="PTHR38791">
    <property type="entry name" value="ZN(II)2CYS6 TRANSCRIPTION FACTOR (EUROFUNG)-RELATED-RELATED"/>
    <property type="match status" value="1"/>
</dbReference>
<feature type="region of interest" description="Disordered" evidence="5">
    <location>
        <begin position="67"/>
        <end position="91"/>
    </location>
</feature>
<evidence type="ECO:0000256" key="2">
    <source>
        <dbReference type="ARBA" id="ARBA00023125"/>
    </source>
</evidence>
<keyword evidence="1" id="KW-0805">Transcription regulation</keyword>
<dbReference type="RefSeq" id="XP_040700758.1">
    <property type="nucleotide sequence ID" value="XM_040839911.1"/>
</dbReference>
<dbReference type="GO" id="GO:0008270">
    <property type="term" value="F:zinc ion binding"/>
    <property type="evidence" value="ECO:0007669"/>
    <property type="project" value="InterPro"/>
</dbReference>
<dbReference type="GO" id="GO:0003677">
    <property type="term" value="F:DNA binding"/>
    <property type="evidence" value="ECO:0007669"/>
    <property type="project" value="UniProtKB-KW"/>
</dbReference>
<evidence type="ECO:0000256" key="3">
    <source>
        <dbReference type="ARBA" id="ARBA00023163"/>
    </source>
</evidence>
<evidence type="ECO:0000313" key="7">
    <source>
        <dbReference type="EMBL" id="OJJ56952.1"/>
    </source>
</evidence>
<dbReference type="InterPro" id="IPR053175">
    <property type="entry name" value="DHMBA_Reg_Transcription_Factor"/>
</dbReference>
<dbReference type="SUPFAM" id="SSF57701">
    <property type="entry name" value="Zn2/Cys6 DNA-binding domain"/>
    <property type="match status" value="1"/>
</dbReference>
<organism evidence="7 8">
    <name type="scientific">Aspergillus sydowii CBS 593.65</name>
    <dbReference type="NCBI Taxonomy" id="1036612"/>
    <lineage>
        <taxon>Eukaryota</taxon>
        <taxon>Fungi</taxon>
        <taxon>Dikarya</taxon>
        <taxon>Ascomycota</taxon>
        <taxon>Pezizomycotina</taxon>
        <taxon>Eurotiomycetes</taxon>
        <taxon>Eurotiomycetidae</taxon>
        <taxon>Eurotiales</taxon>
        <taxon>Aspergillaceae</taxon>
        <taxon>Aspergillus</taxon>
        <taxon>Aspergillus subgen. Nidulantes</taxon>
    </lineage>
</organism>
<keyword evidence="2" id="KW-0238">DNA-binding</keyword>